<dbReference type="EMBL" id="CP007139">
    <property type="protein sequence ID" value="AIE87485.1"/>
    <property type="molecule type" value="Genomic_DNA"/>
</dbReference>
<evidence type="ECO:0000313" key="12">
    <source>
        <dbReference type="Proteomes" id="UP000027982"/>
    </source>
</evidence>
<evidence type="ECO:0000256" key="7">
    <source>
        <dbReference type="ARBA" id="ARBA00023239"/>
    </source>
</evidence>
<name>A0A068NXJ7_FIMGI</name>
<evidence type="ECO:0000256" key="1">
    <source>
        <dbReference type="ARBA" id="ARBA00001668"/>
    </source>
</evidence>
<evidence type="ECO:0000256" key="2">
    <source>
        <dbReference type="ARBA" id="ARBA00009409"/>
    </source>
</evidence>
<comment type="similarity">
    <text evidence="2">Belongs to the FPG family.</text>
</comment>
<dbReference type="PROSITE" id="PS51068">
    <property type="entry name" value="FPG_CAT"/>
    <property type="match status" value="1"/>
</dbReference>
<dbReference type="GO" id="GO:0003906">
    <property type="term" value="F:DNA-(apurinic or apyrimidinic site) endonuclease activity"/>
    <property type="evidence" value="ECO:0007669"/>
    <property type="project" value="InterPro"/>
</dbReference>
<keyword evidence="5" id="KW-0238">DNA-binding</keyword>
<protein>
    <submittedName>
        <fullName evidence="11">Formamidopyrimidine-DNA glycosylase</fullName>
    </submittedName>
</protein>
<keyword evidence="7" id="KW-0456">Lyase</keyword>
<dbReference type="InterPro" id="IPR015886">
    <property type="entry name" value="H2TH_FPG"/>
</dbReference>
<dbReference type="KEGG" id="fgi:OP10G_4117"/>
<organism evidence="11 12">
    <name type="scientific">Fimbriimonas ginsengisoli Gsoil 348</name>
    <dbReference type="NCBI Taxonomy" id="661478"/>
    <lineage>
        <taxon>Bacteria</taxon>
        <taxon>Bacillati</taxon>
        <taxon>Armatimonadota</taxon>
        <taxon>Fimbriimonadia</taxon>
        <taxon>Fimbriimonadales</taxon>
        <taxon>Fimbriimonadaceae</taxon>
        <taxon>Fimbriimonas</taxon>
    </lineage>
</organism>
<evidence type="ECO:0000256" key="3">
    <source>
        <dbReference type="ARBA" id="ARBA00022763"/>
    </source>
</evidence>
<dbReference type="SMART" id="SM00898">
    <property type="entry name" value="Fapy_DNA_glyco"/>
    <property type="match status" value="1"/>
</dbReference>
<dbReference type="STRING" id="661478.OP10G_4117"/>
<dbReference type="HOGENOM" id="CLU_038423_0_2_0"/>
<dbReference type="GO" id="GO:0008270">
    <property type="term" value="F:zinc ion binding"/>
    <property type="evidence" value="ECO:0007669"/>
    <property type="project" value="InterPro"/>
</dbReference>
<evidence type="ECO:0000256" key="8">
    <source>
        <dbReference type="ARBA" id="ARBA00023268"/>
    </source>
</evidence>
<dbReference type="SUPFAM" id="SSF46946">
    <property type="entry name" value="S13-like H2TH domain"/>
    <property type="match status" value="1"/>
</dbReference>
<dbReference type="Pfam" id="PF01149">
    <property type="entry name" value="Fapy_DNA_glyco"/>
    <property type="match status" value="1"/>
</dbReference>
<dbReference type="InterPro" id="IPR035937">
    <property type="entry name" value="FPG_N"/>
</dbReference>
<feature type="domain" description="Formamidopyrimidine-DNA glycosylase catalytic" evidence="10">
    <location>
        <begin position="2"/>
        <end position="131"/>
    </location>
</feature>
<keyword evidence="3" id="KW-0227">DNA damage</keyword>
<dbReference type="FunFam" id="1.10.8.50:FF:000009">
    <property type="entry name" value="Formamidopyrimidine-DNA glycosylase"/>
    <property type="match status" value="1"/>
</dbReference>
<dbReference type="InterPro" id="IPR010979">
    <property type="entry name" value="Ribosomal_uS13-like_H2TH"/>
</dbReference>
<evidence type="ECO:0000256" key="9">
    <source>
        <dbReference type="ARBA" id="ARBA00023295"/>
    </source>
</evidence>
<dbReference type="PANTHER" id="PTHR22993">
    <property type="entry name" value="FORMAMIDOPYRIMIDINE-DNA GLYCOSYLASE"/>
    <property type="match status" value="1"/>
</dbReference>
<accession>A0A068NXJ7</accession>
<dbReference type="Proteomes" id="UP000027982">
    <property type="component" value="Chromosome"/>
</dbReference>
<keyword evidence="6" id="KW-0234">DNA repair</keyword>
<keyword evidence="4" id="KW-0378">Hydrolase</keyword>
<reference evidence="11 12" key="1">
    <citation type="journal article" date="2014" name="PLoS ONE">
        <title>The first complete genome sequence of the class fimbriimonadia in the phylum armatimonadetes.</title>
        <authorList>
            <person name="Hu Z.Y."/>
            <person name="Wang Y.Z."/>
            <person name="Im W.T."/>
            <person name="Wang S.Y."/>
            <person name="Zhao G.P."/>
            <person name="Zheng H.J."/>
            <person name="Quan Z.X."/>
        </authorList>
    </citation>
    <scope>NUCLEOTIDE SEQUENCE [LARGE SCALE GENOMIC DNA]</scope>
    <source>
        <strain evidence="11">Gsoil 348</strain>
    </source>
</reference>
<dbReference type="AlphaFoldDB" id="A0A068NXJ7"/>
<dbReference type="InterPro" id="IPR012319">
    <property type="entry name" value="FPG_cat"/>
</dbReference>
<evidence type="ECO:0000259" key="10">
    <source>
        <dbReference type="PROSITE" id="PS51068"/>
    </source>
</evidence>
<dbReference type="RefSeq" id="WP_052547865.1">
    <property type="nucleotide sequence ID" value="NZ_CP007139.1"/>
</dbReference>
<evidence type="ECO:0000256" key="4">
    <source>
        <dbReference type="ARBA" id="ARBA00022801"/>
    </source>
</evidence>
<evidence type="ECO:0000256" key="6">
    <source>
        <dbReference type="ARBA" id="ARBA00023204"/>
    </source>
</evidence>
<dbReference type="SMART" id="SM01232">
    <property type="entry name" value="H2TH"/>
    <property type="match status" value="1"/>
</dbReference>
<dbReference type="GO" id="GO:0008534">
    <property type="term" value="F:oxidized purine nucleobase lesion DNA N-glycosylase activity"/>
    <property type="evidence" value="ECO:0007669"/>
    <property type="project" value="UniProtKB-EC"/>
</dbReference>
<keyword evidence="9" id="KW-0326">Glycosidase</keyword>
<keyword evidence="12" id="KW-1185">Reference proteome</keyword>
<evidence type="ECO:0000256" key="5">
    <source>
        <dbReference type="ARBA" id="ARBA00023125"/>
    </source>
</evidence>
<keyword evidence="8" id="KW-0511">Multifunctional enzyme</keyword>
<dbReference type="GO" id="GO:0006284">
    <property type="term" value="P:base-excision repair"/>
    <property type="evidence" value="ECO:0007669"/>
    <property type="project" value="InterPro"/>
</dbReference>
<evidence type="ECO:0000313" key="11">
    <source>
        <dbReference type="EMBL" id="AIE87485.1"/>
    </source>
</evidence>
<dbReference type="GO" id="GO:0003684">
    <property type="term" value="F:damaged DNA binding"/>
    <property type="evidence" value="ECO:0007669"/>
    <property type="project" value="InterPro"/>
</dbReference>
<dbReference type="eggNOG" id="COG0266">
    <property type="taxonomic scope" value="Bacteria"/>
</dbReference>
<dbReference type="Gene3D" id="1.10.8.50">
    <property type="match status" value="1"/>
</dbReference>
<dbReference type="SUPFAM" id="SSF81624">
    <property type="entry name" value="N-terminal domain of MutM-like DNA repair proteins"/>
    <property type="match status" value="1"/>
</dbReference>
<comment type="catalytic activity">
    <reaction evidence="1">
        <text>Hydrolysis of DNA containing ring-opened 7-methylguanine residues, releasing 2,6-diamino-4-hydroxy-5-(N-methyl)formamidopyrimidine.</text>
        <dbReference type="EC" id="3.2.2.23"/>
    </reaction>
</comment>
<dbReference type="GO" id="GO:0016829">
    <property type="term" value="F:lyase activity"/>
    <property type="evidence" value="ECO:0007669"/>
    <property type="project" value="UniProtKB-KW"/>
</dbReference>
<gene>
    <name evidence="11" type="ORF">OP10G_4117</name>
</gene>
<dbReference type="PANTHER" id="PTHR22993:SF9">
    <property type="entry name" value="FORMAMIDOPYRIMIDINE-DNA GLYCOSYLASE"/>
    <property type="match status" value="1"/>
</dbReference>
<dbReference type="Pfam" id="PF06831">
    <property type="entry name" value="H2TH"/>
    <property type="match status" value="1"/>
</dbReference>
<dbReference type="Gene3D" id="3.20.190.10">
    <property type="entry name" value="MutM-like, N-terminal"/>
    <property type="match status" value="1"/>
</dbReference>
<proteinExistence type="inferred from homology"/>
<sequence>MPELPEVESVCRMMRRVLGGKKIVSATVADDEIVNSGTPAEAIRSALEGHVVTGVGRKGKYWWIELDERPWLFGHLGMSGWVRELGKSSQRLHSHGKAPMDDEDGNPRFLKLLIEAEDGSRVAFTDGRRLGRLWLADGPEVDTRVKRLGFDVYEALPSVEELAKILGKRKAPIKAVLLDQGVFAGVGNYLADEMLYQAKIAPKRLSSSLTPEEVKALHTVTRQILKDAVEVDADKDKFPKNWLFHHRWGGEKGAEAIGGRAIVREQVAGRTTAWVPEIQR</sequence>
<dbReference type="OrthoDB" id="9800855at2"/>